<evidence type="ECO:0000313" key="2">
    <source>
        <dbReference type="EMBL" id="EWM25174.1"/>
    </source>
</evidence>
<gene>
    <name evidence="2" type="ORF">Naga_100488g1</name>
</gene>
<feature type="compositionally biased region" description="Low complexity" evidence="1">
    <location>
        <begin position="115"/>
        <end position="140"/>
    </location>
</feature>
<dbReference type="Proteomes" id="UP000019335">
    <property type="component" value="Chromosome 12"/>
</dbReference>
<evidence type="ECO:0000256" key="1">
    <source>
        <dbReference type="SAM" id="MobiDB-lite"/>
    </source>
</evidence>
<protein>
    <submittedName>
        <fullName evidence="2">Uncharacterized protein</fullName>
    </submittedName>
</protein>
<dbReference type="AlphaFoldDB" id="W7TXT8"/>
<reference evidence="2 3" key="1">
    <citation type="journal article" date="2014" name="Mol. Plant">
        <title>Chromosome Scale Genome Assembly and Transcriptome Profiling of Nannochloropsis gaditana in Nitrogen Depletion.</title>
        <authorList>
            <person name="Corteggiani Carpinelli E."/>
            <person name="Telatin A."/>
            <person name="Vitulo N."/>
            <person name="Forcato C."/>
            <person name="D'Angelo M."/>
            <person name="Schiavon R."/>
            <person name="Vezzi A."/>
            <person name="Giacometti G.M."/>
            <person name="Morosinotto T."/>
            <person name="Valle G."/>
        </authorList>
    </citation>
    <scope>NUCLEOTIDE SEQUENCE [LARGE SCALE GENOMIC DNA]</scope>
    <source>
        <strain evidence="2 3">B-31</strain>
    </source>
</reference>
<organism evidence="2 3">
    <name type="scientific">Nannochloropsis gaditana</name>
    <dbReference type="NCBI Taxonomy" id="72520"/>
    <lineage>
        <taxon>Eukaryota</taxon>
        <taxon>Sar</taxon>
        <taxon>Stramenopiles</taxon>
        <taxon>Ochrophyta</taxon>
        <taxon>Eustigmatophyceae</taxon>
        <taxon>Eustigmatales</taxon>
        <taxon>Monodopsidaceae</taxon>
        <taxon>Nannochloropsis</taxon>
    </lineage>
</organism>
<dbReference type="EMBL" id="AZIL01001046">
    <property type="protein sequence ID" value="EWM25174.1"/>
    <property type="molecule type" value="Genomic_DNA"/>
</dbReference>
<sequence>MFKKARSNCRSLLPWPQSSTALNTGLHDHGLEIAGGKWVDGAGEEDWQKGRKVVFRRMALRSVLRARHPGERGAGEEEETPAWAEDKLPIAVSPDGLLLCIVTAKRSLALYRLAPPASSSSSSPSSSSLFSSSPSKLHSANGNSASIEEGKISGNPIPSCTGAATASCGEGIRVLDFAAEEVEGEAPPVEVEITALKVRREGGRNGFGEG</sequence>
<name>W7TXT8_9STRA</name>
<dbReference type="OrthoDB" id="200858at2759"/>
<evidence type="ECO:0000313" key="3">
    <source>
        <dbReference type="Proteomes" id="UP000019335"/>
    </source>
</evidence>
<accession>W7TXT8</accession>
<feature type="region of interest" description="Disordered" evidence="1">
    <location>
        <begin position="115"/>
        <end position="150"/>
    </location>
</feature>
<comment type="caution">
    <text evidence="2">The sequence shown here is derived from an EMBL/GenBank/DDBJ whole genome shotgun (WGS) entry which is preliminary data.</text>
</comment>
<keyword evidence="3" id="KW-1185">Reference proteome</keyword>
<proteinExistence type="predicted"/>